<evidence type="ECO:0000313" key="3">
    <source>
        <dbReference type="Proteomes" id="UP001338582"/>
    </source>
</evidence>
<sequence>MDYIYDSDPETAPPPVPESAIDFVRLRESYWKLSEETRKGLLLETRASALERVFGILELLPLDKPLLLGVQNHPLDVGTGESAFSVLQSSPTQNQFVEATSIPTTQTIGDQSSETGSLYEDAVSHVQPTFVSALDKELQQVLPPLEDAFDEQKPEKTTQTQTSADIGHSAGSPNQFRIPSSPQPILPSEQSHAEPPESEPQHPLPQSSDVFARPRSLRRRTFASVHPYIADQADYLEICSIESINEMFTAESDLSSVVKTLNHMYLRKKKRYPDEDRYRSANFYRHLGRSKLLALTGDPDAQPENPHMSSSQVSDANFEVEPESEPNPVYPLTDFNIPQSPDILSRLDPDLSSSDDEELGLRSTSRNVVSSHSESGSDSEKLADERNESEQMIRIGGRYRKLSKILKGVLPESARRLSIFKPDAPRKKRKAKSREITPRKGLAQKKFGTRSGQSAELEQELRNSIATEEPEIDALVTPSRTQPRLVDLASKPREPSVSSDPSRWLDSVDYSSFSEESDENDEFSRSGLPSFKSSSFETSLESPHHDSIQRTKYKSPNVNKIRRLSTRGKNSHSPANHKRNPPVKRKRAPTLIKRNFHQARLNIKRISQPIRPQKHAIPEKIADASKKKRKPSLNEDKHHGRFTELDFRRDPNTSTFIYEIESTKKFVSANPSSRPFNQNNFTPTREGLFAENGFESSNPLLSACDFTRPNFLHESVDYLPGEDSVSIVLSHRNFTFGLYLLNDSRSRLITVMKLLFLTIQKTDQVFNEDHMNGISRALIGLMKWLVISQENPSPDLFATLGQTLGLFSKFQRREVNRLQSSIHSQLLFLYWLLLKLEDRHSPHSTDDSHAKDLVKFSEDFWIRFFLSYLVYDVRTAMESSKSSNIYNAVLVLRTIYHSNVSEWWLSISNAISELVMIDNSSDLIDLVYFLASLKPATSFNWSPFLALLKSLGDSLDSNPYHHYINACESAAQRLGWPLEERLFTSFFLSCAHRKFANFENESDTPEVITDVVKSASEISDKTVFDRFLAMVFRYISDLDSEREVKRLISKLLPSSKFVFKSSHRCRTSFVNRVNLVLLLSLISTIDLSLQISSLVELIMDSGDWKIASKASDAIAAFCRIQILKQREVSAGMAVLSLKLSVGSSKARVLANKAIKLISEVCQSLRSPFENMIFLFRIFSMSNIDSISSEGKTRFLGLIVHATQNLELSDNIISERNTIEVFQKNLMSFLSVQMNRANSTNLEHSRSIIEMCIQLWNTSATLLKNRHWNVMMFQKYSYMGNAYLREEFLCFFIQEFLHGNESTLSYDVVVSMDKFFLKPFCAPTVSTYVLNLFCLLSRDSRSIFSLGSSNFEKQTLFSLLANKLLIISAILKNLPHSLKVPYAEREGLVTHLFDSLLEEYRIHSLLPGYAEFCKKVLLTIQTHGMSFIKNVQAFQQFASELGLTKILTLVSWSNLRMSESLTHLNREFSQSLVRNSTPLSSLEPWIHDVKGDALITIIELYALESLRDQNYWCHLSLALEVLLRRLEAFEMPLREIRFLELMNSLIGIGSFSTSSTVFESKCESVCAQIILFGSRAHDGYQEQEEINMLASDFFLSLNGRQVRLELYFSTVRSLDFSLSDLQNRHSDTPMPSQVYRSSLAQITASISESDLIERFSQKTEEIKRSVTSRPNALTIDFQFSF</sequence>
<feature type="compositionally biased region" description="Basic residues" evidence="1">
    <location>
        <begin position="560"/>
        <end position="588"/>
    </location>
</feature>
<organism evidence="2 3">
    <name type="scientific">Australozyma saopauloensis</name>
    <dbReference type="NCBI Taxonomy" id="291208"/>
    <lineage>
        <taxon>Eukaryota</taxon>
        <taxon>Fungi</taxon>
        <taxon>Dikarya</taxon>
        <taxon>Ascomycota</taxon>
        <taxon>Saccharomycotina</taxon>
        <taxon>Pichiomycetes</taxon>
        <taxon>Metschnikowiaceae</taxon>
        <taxon>Australozyma</taxon>
    </lineage>
</organism>
<feature type="region of interest" description="Disordered" evidence="1">
    <location>
        <begin position="478"/>
        <end position="503"/>
    </location>
</feature>
<dbReference type="GeneID" id="88174545"/>
<accession>A0AAX4HCW2</accession>
<dbReference type="KEGG" id="asau:88174545"/>
<evidence type="ECO:0000313" key="2">
    <source>
        <dbReference type="EMBL" id="WPK26134.1"/>
    </source>
</evidence>
<gene>
    <name evidence="2" type="ORF">PUMCH_003481</name>
</gene>
<feature type="compositionally biased region" description="Low complexity" evidence="1">
    <location>
        <begin position="361"/>
        <end position="376"/>
    </location>
</feature>
<name>A0AAX4HCW2_9ASCO</name>
<feature type="compositionally biased region" description="Low complexity" evidence="1">
    <location>
        <begin position="340"/>
        <end position="352"/>
    </location>
</feature>
<dbReference type="RefSeq" id="XP_062878516.1">
    <property type="nucleotide sequence ID" value="XM_063022446.1"/>
</dbReference>
<feature type="compositionally biased region" description="Polar residues" evidence="1">
    <location>
        <begin position="531"/>
        <end position="541"/>
    </location>
</feature>
<feature type="region of interest" description="Disordered" evidence="1">
    <location>
        <begin position="515"/>
        <end position="589"/>
    </location>
</feature>
<feature type="region of interest" description="Disordered" evidence="1">
    <location>
        <begin position="147"/>
        <end position="209"/>
    </location>
</feature>
<evidence type="ECO:0000256" key="1">
    <source>
        <dbReference type="SAM" id="MobiDB-lite"/>
    </source>
</evidence>
<feature type="compositionally biased region" description="Polar residues" evidence="1">
    <location>
        <begin position="171"/>
        <end position="180"/>
    </location>
</feature>
<feature type="compositionally biased region" description="Basic and acidic residues" evidence="1">
    <location>
        <begin position="378"/>
        <end position="389"/>
    </location>
</feature>
<keyword evidence="3" id="KW-1185">Reference proteome</keyword>
<evidence type="ECO:0008006" key="4">
    <source>
        <dbReference type="Google" id="ProtNLM"/>
    </source>
</evidence>
<dbReference type="Proteomes" id="UP001338582">
    <property type="component" value="Chromosome 4"/>
</dbReference>
<feature type="region of interest" description="Disordered" evidence="1">
    <location>
        <begin position="421"/>
        <end position="456"/>
    </location>
</feature>
<dbReference type="EMBL" id="CP138897">
    <property type="protein sequence ID" value="WPK26134.1"/>
    <property type="molecule type" value="Genomic_DNA"/>
</dbReference>
<feature type="region of interest" description="Disordered" evidence="1">
    <location>
        <begin position="612"/>
        <end position="639"/>
    </location>
</feature>
<reference evidence="2 3" key="1">
    <citation type="submission" date="2023-10" db="EMBL/GenBank/DDBJ databases">
        <title>Draft Genome Sequence of Candida saopaulonensis from a very Premature Infant with Sepsis.</title>
        <authorList>
            <person name="Ning Y."/>
            <person name="Dai R."/>
            <person name="Xiao M."/>
            <person name="Xu Y."/>
            <person name="Yan Q."/>
            <person name="Zhang L."/>
        </authorList>
    </citation>
    <scope>NUCLEOTIDE SEQUENCE [LARGE SCALE GENOMIC DNA]</scope>
    <source>
        <strain evidence="2 3">19XY460</strain>
    </source>
</reference>
<proteinExistence type="predicted"/>
<protein>
    <recommendedName>
        <fullName evidence="4">Telomere-associated protein Rif1 N-terminal domain-containing protein</fullName>
    </recommendedName>
</protein>
<feature type="region of interest" description="Disordered" evidence="1">
    <location>
        <begin position="296"/>
        <end position="389"/>
    </location>
</feature>
<feature type="compositionally biased region" description="Basic and acidic residues" evidence="1">
    <location>
        <begin position="616"/>
        <end position="625"/>
    </location>
</feature>